<evidence type="ECO:0000313" key="2">
    <source>
        <dbReference type="Proteomes" id="UP000886501"/>
    </source>
</evidence>
<protein>
    <submittedName>
        <fullName evidence="1">Uncharacterized protein</fullName>
    </submittedName>
</protein>
<proteinExistence type="predicted"/>
<name>A0ACB6Z4R0_THEGA</name>
<evidence type="ECO:0000313" key="1">
    <source>
        <dbReference type="EMBL" id="KAF9644288.1"/>
    </source>
</evidence>
<dbReference type="EMBL" id="MU118149">
    <property type="protein sequence ID" value="KAF9644288.1"/>
    <property type="molecule type" value="Genomic_DNA"/>
</dbReference>
<accession>A0ACB6Z4R0</accession>
<reference evidence="1" key="1">
    <citation type="submission" date="2019-10" db="EMBL/GenBank/DDBJ databases">
        <authorList>
            <consortium name="DOE Joint Genome Institute"/>
            <person name="Kuo A."/>
            <person name="Miyauchi S."/>
            <person name="Kiss E."/>
            <person name="Drula E."/>
            <person name="Kohler A."/>
            <person name="Sanchez-Garcia M."/>
            <person name="Andreopoulos B."/>
            <person name="Barry K.W."/>
            <person name="Bonito G."/>
            <person name="Buee M."/>
            <person name="Carver A."/>
            <person name="Chen C."/>
            <person name="Cichocki N."/>
            <person name="Clum A."/>
            <person name="Culley D."/>
            <person name="Crous P.W."/>
            <person name="Fauchery L."/>
            <person name="Girlanda M."/>
            <person name="Hayes R."/>
            <person name="Keri Z."/>
            <person name="Labutti K."/>
            <person name="Lipzen A."/>
            <person name="Lombard V."/>
            <person name="Magnuson J."/>
            <person name="Maillard F."/>
            <person name="Morin E."/>
            <person name="Murat C."/>
            <person name="Nolan M."/>
            <person name="Ohm R."/>
            <person name="Pangilinan J."/>
            <person name="Pereira M."/>
            <person name="Perotto S."/>
            <person name="Peter M."/>
            <person name="Riley R."/>
            <person name="Sitrit Y."/>
            <person name="Stielow B."/>
            <person name="Szollosi G."/>
            <person name="Zifcakova L."/>
            <person name="Stursova M."/>
            <person name="Spatafora J.W."/>
            <person name="Tedersoo L."/>
            <person name="Vaario L.-M."/>
            <person name="Yamada A."/>
            <person name="Yan M."/>
            <person name="Wang P."/>
            <person name="Xu J."/>
            <person name="Bruns T."/>
            <person name="Baldrian P."/>
            <person name="Vilgalys R."/>
            <person name="Henrissat B."/>
            <person name="Grigoriev I.V."/>
            <person name="Hibbett D."/>
            <person name="Nagy L.G."/>
            <person name="Martin F.M."/>
        </authorList>
    </citation>
    <scope>NUCLEOTIDE SEQUENCE</scope>
    <source>
        <strain evidence="1">P2</strain>
    </source>
</reference>
<keyword evidence="2" id="KW-1185">Reference proteome</keyword>
<comment type="caution">
    <text evidence="1">The sequence shown here is derived from an EMBL/GenBank/DDBJ whole genome shotgun (WGS) entry which is preliminary data.</text>
</comment>
<dbReference type="Proteomes" id="UP000886501">
    <property type="component" value="Unassembled WGS sequence"/>
</dbReference>
<sequence length="292" mass="33463">MKLSKLAIKLPSSLKKLWTPKPVIRPVKDEPVVQQSVIAPEVDVEVVGWSILAALEIQSSPIFMLPNELFLEIFAYFPILKWSDLYYRYSHTWYTPIPDVYGERSQALSALSATCRAMRHRFLPAVWERSLMCLKGWRRNDQIPVRLQLQCRTLTGDRCLAAYVKIMTVDLACDGTEAILEIFARCLAVLPNLHTLEVISMGTHYSEPLREALKGVKLPQIRTLILPSMAHYLLRHCPNVDDLTCTPFRPDKEFVESLAIGQQKLRRFAVLFPGNVATWTGEEYSWHSECMM</sequence>
<gene>
    <name evidence="1" type="ORF">BDM02DRAFT_998054</name>
</gene>
<organism evidence="1 2">
    <name type="scientific">Thelephora ganbajun</name>
    <name type="common">Ganba fungus</name>
    <dbReference type="NCBI Taxonomy" id="370292"/>
    <lineage>
        <taxon>Eukaryota</taxon>
        <taxon>Fungi</taxon>
        <taxon>Dikarya</taxon>
        <taxon>Basidiomycota</taxon>
        <taxon>Agaricomycotina</taxon>
        <taxon>Agaricomycetes</taxon>
        <taxon>Thelephorales</taxon>
        <taxon>Thelephoraceae</taxon>
        <taxon>Thelephora</taxon>
    </lineage>
</organism>
<reference evidence="1" key="2">
    <citation type="journal article" date="2020" name="Nat. Commun.">
        <title>Large-scale genome sequencing of mycorrhizal fungi provides insights into the early evolution of symbiotic traits.</title>
        <authorList>
            <person name="Miyauchi S."/>
            <person name="Kiss E."/>
            <person name="Kuo A."/>
            <person name="Drula E."/>
            <person name="Kohler A."/>
            <person name="Sanchez-Garcia M."/>
            <person name="Morin E."/>
            <person name="Andreopoulos B."/>
            <person name="Barry K.W."/>
            <person name="Bonito G."/>
            <person name="Buee M."/>
            <person name="Carver A."/>
            <person name="Chen C."/>
            <person name="Cichocki N."/>
            <person name="Clum A."/>
            <person name="Culley D."/>
            <person name="Crous P.W."/>
            <person name="Fauchery L."/>
            <person name="Girlanda M."/>
            <person name="Hayes R.D."/>
            <person name="Keri Z."/>
            <person name="LaButti K."/>
            <person name="Lipzen A."/>
            <person name="Lombard V."/>
            <person name="Magnuson J."/>
            <person name="Maillard F."/>
            <person name="Murat C."/>
            <person name="Nolan M."/>
            <person name="Ohm R.A."/>
            <person name="Pangilinan J."/>
            <person name="Pereira M.F."/>
            <person name="Perotto S."/>
            <person name="Peter M."/>
            <person name="Pfister S."/>
            <person name="Riley R."/>
            <person name="Sitrit Y."/>
            <person name="Stielow J.B."/>
            <person name="Szollosi G."/>
            <person name="Zifcakova L."/>
            <person name="Stursova M."/>
            <person name="Spatafora J.W."/>
            <person name="Tedersoo L."/>
            <person name="Vaario L.M."/>
            <person name="Yamada A."/>
            <person name="Yan M."/>
            <person name="Wang P."/>
            <person name="Xu J."/>
            <person name="Bruns T."/>
            <person name="Baldrian P."/>
            <person name="Vilgalys R."/>
            <person name="Dunand C."/>
            <person name="Henrissat B."/>
            <person name="Grigoriev I.V."/>
            <person name="Hibbett D."/>
            <person name="Nagy L.G."/>
            <person name="Martin F.M."/>
        </authorList>
    </citation>
    <scope>NUCLEOTIDE SEQUENCE</scope>
    <source>
        <strain evidence="1">P2</strain>
    </source>
</reference>